<sequence length="935" mass="102203">MANTTQYPFQDASLPLEARVEDLVSRLTLDEKVRLMPQYMAAIDRLGIGPYKHGTEAAHGIAWLGEATSYPQPIGLACTWDTELLKRIGSAIGDEARVFYKRNPAINGLTLWAPTVDMERDPRWGRTEEAYGEDPHLTGELSAALVQGIQGDHPFYFKAVATLKHFLGNNNEINRGSCSVSIDPRNMHEYYLKAFEPAFVKGGAQSMMTAYNSVNGTPALLLEDVNRIVKEKWGMDGFVVSDAGDMMGIVNDHHYYETYAHAVADTIKSGVDSITDEFEPVCAAIREALAQGLLEESDLDRALRNTFRVRIRLGEFNPEDNPYEAIGESVLLSSEHAALSREAARKSVVLLKNEGGLLPLNAGKLNSAAVIGPLANIVYRDWYSGTFPYKVTPLEAIGRKLEGKTVAFEDGSDLVRFACADGRALTVENNDALGVKAVLGEGEIFHATDWGWGAHTFISRTTGKYVTTANDATLTAGADDIWGWFVKEIVNVHPQASGEVKLTSWNKRALELRGDELALSDRPGADHAAPLRVIQVKDGLADAVRAAKEAEVAVVVVGNHPLINGKEEIDRPDLTLAESQERLVREVYAANPNTVVVVVGSYPFALNWVQENVPAIVYVSHAGQELGNAIADILFGDAAPGGRLNMTWYKSSEQLSDFMEYDIRKGKKTYQYFDGEALYPFGHGLTYATFNYGNLRLSADRLQADQTVTISVDVTNASEVQAEEVVQLYGRAIQSRVERPIKSLLGFARIALAAGETQTVQFELNAEALAFWDVTRDQYCVENGAYEIQVGRSSADIAVAATLEVEGETVPARDLSDWTRSENYDEYDRLYLDESKEGGTCVVPAANGAWLLFRDAELGAGAARFEARVASIKGGGRIEIRLGDAGGTLVGETEVSARGSQEWHTVACELTGASGRQDICLVLSGNVRISRIRLQ</sequence>
<dbReference type="InterPro" id="IPR001764">
    <property type="entry name" value="Glyco_hydro_3_N"/>
</dbReference>
<comment type="similarity">
    <text evidence="1 4">Belongs to the glycosyl hydrolase 3 family.</text>
</comment>
<dbReference type="FunFam" id="2.60.40.10:FF:000495">
    <property type="entry name" value="Periplasmic beta-glucosidase"/>
    <property type="match status" value="1"/>
</dbReference>
<keyword evidence="2" id="KW-0732">Signal</keyword>
<dbReference type="Pfam" id="PF00933">
    <property type="entry name" value="Glyco_hydro_3"/>
    <property type="match status" value="1"/>
</dbReference>
<feature type="domain" description="CBM6" evidence="5">
    <location>
        <begin position="817"/>
        <end position="935"/>
    </location>
</feature>
<dbReference type="GO" id="GO:0046556">
    <property type="term" value="F:alpha-L-arabinofuranosidase activity"/>
    <property type="evidence" value="ECO:0007669"/>
    <property type="project" value="TreeGrafter"/>
</dbReference>
<evidence type="ECO:0000313" key="7">
    <source>
        <dbReference type="Proteomes" id="UP000323257"/>
    </source>
</evidence>
<dbReference type="GO" id="GO:0045493">
    <property type="term" value="P:xylan catabolic process"/>
    <property type="evidence" value="ECO:0007669"/>
    <property type="project" value="InterPro"/>
</dbReference>
<dbReference type="CDD" id="cd04084">
    <property type="entry name" value="CBM6_xylanase-like"/>
    <property type="match status" value="1"/>
</dbReference>
<dbReference type="EMBL" id="VNHS01000001">
    <property type="protein sequence ID" value="TYP79595.1"/>
    <property type="molecule type" value="Genomic_DNA"/>
</dbReference>
<keyword evidence="4" id="KW-0326">Glycosidase</keyword>
<dbReference type="Gene3D" id="3.20.20.300">
    <property type="entry name" value="Glycoside hydrolase, family 3, N-terminal domain"/>
    <property type="match status" value="1"/>
</dbReference>
<dbReference type="GO" id="GO:0030246">
    <property type="term" value="F:carbohydrate binding"/>
    <property type="evidence" value="ECO:0007669"/>
    <property type="project" value="InterPro"/>
</dbReference>
<dbReference type="GO" id="GO:0008422">
    <property type="term" value="F:beta-glucosidase activity"/>
    <property type="evidence" value="ECO:0007669"/>
    <property type="project" value="UniProtKB-ARBA"/>
</dbReference>
<dbReference type="InterPro" id="IPR019800">
    <property type="entry name" value="Glyco_hydro_3_AS"/>
</dbReference>
<dbReference type="PRINTS" id="PR00133">
    <property type="entry name" value="GLHYDRLASE3"/>
</dbReference>
<dbReference type="SUPFAM" id="SSF52279">
    <property type="entry name" value="Beta-D-glucan exohydrolase, C-terminal domain"/>
    <property type="match status" value="1"/>
</dbReference>
<dbReference type="PROSITE" id="PS00775">
    <property type="entry name" value="GLYCOSYL_HYDROL_F3"/>
    <property type="match status" value="1"/>
</dbReference>
<reference evidence="6 7" key="1">
    <citation type="submission" date="2019-07" db="EMBL/GenBank/DDBJ databases">
        <title>Genomic Encyclopedia of Type Strains, Phase III (KMG-III): the genomes of soil and plant-associated and newly described type strains.</title>
        <authorList>
            <person name="Whitman W."/>
        </authorList>
    </citation>
    <scope>NUCLEOTIDE SEQUENCE [LARGE SCALE GENOMIC DNA]</scope>
    <source>
        <strain evidence="6 7">BL24</strain>
    </source>
</reference>
<dbReference type="Pfam" id="PF03422">
    <property type="entry name" value="CBM_6"/>
    <property type="match status" value="1"/>
</dbReference>
<dbReference type="GO" id="GO:0031222">
    <property type="term" value="P:arabinan catabolic process"/>
    <property type="evidence" value="ECO:0007669"/>
    <property type="project" value="TreeGrafter"/>
</dbReference>
<dbReference type="Pfam" id="PF14310">
    <property type="entry name" value="Fn3-like"/>
    <property type="match status" value="1"/>
</dbReference>
<dbReference type="InterPro" id="IPR026891">
    <property type="entry name" value="Fn3-like"/>
</dbReference>
<dbReference type="Proteomes" id="UP000323257">
    <property type="component" value="Unassembled WGS sequence"/>
</dbReference>
<dbReference type="OrthoDB" id="9805821at2"/>
<dbReference type="PROSITE" id="PS51175">
    <property type="entry name" value="CBM6"/>
    <property type="match status" value="1"/>
</dbReference>
<dbReference type="AlphaFoldDB" id="A0A5S5CLM2"/>
<dbReference type="InterPro" id="IPR005084">
    <property type="entry name" value="CBM6"/>
</dbReference>
<accession>A0A5S5CLM2</accession>
<dbReference type="InterPro" id="IPR044993">
    <property type="entry name" value="BXL"/>
</dbReference>
<keyword evidence="7" id="KW-1185">Reference proteome</keyword>
<dbReference type="SMART" id="SM00606">
    <property type="entry name" value="CBD_IV"/>
    <property type="match status" value="1"/>
</dbReference>
<dbReference type="Gene3D" id="2.60.120.380">
    <property type="match status" value="1"/>
</dbReference>
<evidence type="ECO:0000313" key="6">
    <source>
        <dbReference type="EMBL" id="TYP79595.1"/>
    </source>
</evidence>
<dbReference type="InterPro" id="IPR002772">
    <property type="entry name" value="Glyco_hydro_3_C"/>
</dbReference>
<dbReference type="Pfam" id="PF01915">
    <property type="entry name" value="Glyco_hydro_3_C"/>
    <property type="match status" value="1"/>
</dbReference>
<dbReference type="Gene3D" id="2.60.120.260">
    <property type="entry name" value="Galactose-binding domain-like"/>
    <property type="match status" value="1"/>
</dbReference>
<comment type="caution">
    <text evidence="6">The sequence shown here is derived from an EMBL/GenBank/DDBJ whole genome shotgun (WGS) entry which is preliminary data.</text>
</comment>
<dbReference type="CDD" id="cd23343">
    <property type="entry name" value="beta-trefoil_FSCN_BglX-like"/>
    <property type="match status" value="1"/>
</dbReference>
<dbReference type="SMART" id="SM01217">
    <property type="entry name" value="Fn3_like"/>
    <property type="match status" value="1"/>
</dbReference>
<dbReference type="InterPro" id="IPR008979">
    <property type="entry name" value="Galactose-bd-like_sf"/>
</dbReference>
<gene>
    <name evidence="6" type="ORF">BCM02_101715</name>
</gene>
<evidence type="ECO:0000256" key="3">
    <source>
        <dbReference type="ARBA" id="ARBA00022801"/>
    </source>
</evidence>
<dbReference type="InterPro" id="IPR036962">
    <property type="entry name" value="Glyco_hydro_3_N_sf"/>
</dbReference>
<dbReference type="Gene3D" id="2.60.40.10">
    <property type="entry name" value="Immunoglobulins"/>
    <property type="match status" value="1"/>
</dbReference>
<dbReference type="GO" id="GO:0009044">
    <property type="term" value="F:xylan 1,4-beta-xylosidase activity"/>
    <property type="evidence" value="ECO:0007669"/>
    <property type="project" value="InterPro"/>
</dbReference>
<dbReference type="RefSeq" id="WP_148927640.1">
    <property type="nucleotide sequence ID" value="NZ_VNHS01000001.1"/>
</dbReference>
<protein>
    <submittedName>
        <fullName evidence="6">Beta-glucosidase</fullName>
    </submittedName>
</protein>
<dbReference type="SUPFAM" id="SSF51445">
    <property type="entry name" value="(Trans)glycosidases"/>
    <property type="match status" value="1"/>
</dbReference>
<evidence type="ECO:0000256" key="2">
    <source>
        <dbReference type="ARBA" id="ARBA00022729"/>
    </source>
</evidence>
<organism evidence="6 7">
    <name type="scientific">Paenibacillus methanolicus</name>
    <dbReference type="NCBI Taxonomy" id="582686"/>
    <lineage>
        <taxon>Bacteria</taxon>
        <taxon>Bacillati</taxon>
        <taxon>Bacillota</taxon>
        <taxon>Bacilli</taxon>
        <taxon>Bacillales</taxon>
        <taxon>Paenibacillaceae</taxon>
        <taxon>Paenibacillus</taxon>
    </lineage>
</organism>
<dbReference type="Gene3D" id="3.40.50.1700">
    <property type="entry name" value="Glycoside hydrolase family 3 C-terminal domain"/>
    <property type="match status" value="1"/>
</dbReference>
<dbReference type="PANTHER" id="PTHR42721">
    <property type="entry name" value="SUGAR HYDROLASE-RELATED"/>
    <property type="match status" value="1"/>
</dbReference>
<name>A0A5S5CLM2_9BACL</name>
<proteinExistence type="inferred from homology"/>
<dbReference type="PANTHER" id="PTHR42721:SF3">
    <property type="entry name" value="BETA-D-XYLOSIDASE 5-RELATED"/>
    <property type="match status" value="1"/>
</dbReference>
<evidence type="ECO:0000256" key="4">
    <source>
        <dbReference type="RuleBase" id="RU361161"/>
    </source>
</evidence>
<dbReference type="InterPro" id="IPR006584">
    <property type="entry name" value="Cellulose-bd_IV"/>
</dbReference>
<dbReference type="SUPFAM" id="SSF49785">
    <property type="entry name" value="Galactose-binding domain-like"/>
    <property type="match status" value="1"/>
</dbReference>
<evidence type="ECO:0000259" key="5">
    <source>
        <dbReference type="PROSITE" id="PS51175"/>
    </source>
</evidence>
<evidence type="ECO:0000256" key="1">
    <source>
        <dbReference type="ARBA" id="ARBA00005336"/>
    </source>
</evidence>
<dbReference type="InterPro" id="IPR036881">
    <property type="entry name" value="Glyco_hydro_3_C_sf"/>
</dbReference>
<dbReference type="InterPro" id="IPR017853">
    <property type="entry name" value="GH"/>
</dbReference>
<dbReference type="InterPro" id="IPR013783">
    <property type="entry name" value="Ig-like_fold"/>
</dbReference>
<keyword evidence="3 4" id="KW-0378">Hydrolase</keyword>